<evidence type="ECO:0000313" key="3">
    <source>
        <dbReference type="EMBL" id="EGK70026.1"/>
    </source>
</evidence>
<evidence type="ECO:0000313" key="4">
    <source>
        <dbReference type="Proteomes" id="UP000005019"/>
    </source>
</evidence>
<dbReference type="Pfam" id="PF21926">
    <property type="entry name" value="FeeM"/>
    <property type="match status" value="1"/>
</dbReference>
<name>F5RI44_METUF</name>
<dbReference type="InterPro" id="IPR054597">
    <property type="entry name" value="FeeM_cat"/>
</dbReference>
<reference evidence="3 4" key="1">
    <citation type="journal article" date="2011" name="J. Bacteriol.">
        <title>Genome sequence of Methyloversatilis universalis FAM5T, a methylotrophic representative of the order Rhodocyclales.</title>
        <authorList>
            <person name="Kittichotirat W."/>
            <person name="Good N.M."/>
            <person name="Hall R."/>
            <person name="Bringel F."/>
            <person name="Lajus A."/>
            <person name="Medigue C."/>
            <person name="Smalley N.E."/>
            <person name="Beck D."/>
            <person name="Bumgarner R."/>
            <person name="Vuilleumier S."/>
            <person name="Kalyuzhnaya M.G."/>
        </authorList>
    </citation>
    <scope>NUCLEOTIDE SEQUENCE [LARGE SCALE GENOMIC DNA]</scope>
    <source>
        <strain evidence="4">ATCC BAA-1314 / JCM 13912 / FAM5</strain>
    </source>
</reference>
<sequence length="266" mass="30773">MLRPVRMSDQPARNPSLNPPTLAEVTVMDVERLRSMCIEQEDIPGTREMAQQKDKFRVRLLSSDSTRREGASLLIEKMYSWRGYHTKKQIDEAPNRITLVAEFDGHVYGTITVNLDSDTGLAADETYPDVMSALRGEGRKVCEFGKFAVEQSVKSKRLMGTLFHLMCIYAFRIQDCDDALIEVNPRHRSFYEKYLDFFATAEERICQRVGAPAVLLRLTRETYRARVDELGGRWRDLKEEKSMFKYFFPRVEEDAIAERLGRPART</sequence>
<evidence type="ECO:0000256" key="1">
    <source>
        <dbReference type="SAM" id="MobiDB-lite"/>
    </source>
</evidence>
<dbReference type="EMBL" id="AFHG01000059">
    <property type="protein sequence ID" value="EGK70026.1"/>
    <property type="molecule type" value="Genomic_DNA"/>
</dbReference>
<dbReference type="STRING" id="1000565.METUNv1_03994"/>
<evidence type="ECO:0000259" key="2">
    <source>
        <dbReference type="Pfam" id="PF21926"/>
    </source>
</evidence>
<dbReference type="eggNOG" id="COG0476">
    <property type="taxonomic scope" value="Bacteria"/>
</dbReference>
<feature type="region of interest" description="Disordered" evidence="1">
    <location>
        <begin position="1"/>
        <end position="20"/>
    </location>
</feature>
<dbReference type="SUPFAM" id="SSF55729">
    <property type="entry name" value="Acyl-CoA N-acyltransferases (Nat)"/>
    <property type="match status" value="1"/>
</dbReference>
<dbReference type="Proteomes" id="UP000005019">
    <property type="component" value="Unassembled WGS sequence"/>
</dbReference>
<dbReference type="Gene3D" id="3.40.630.30">
    <property type="match status" value="1"/>
</dbReference>
<protein>
    <submittedName>
        <fullName evidence="3">Long-chain N-acyl amino acid synthase</fullName>
    </submittedName>
</protein>
<dbReference type="AlphaFoldDB" id="F5RI44"/>
<dbReference type="InterPro" id="IPR016181">
    <property type="entry name" value="Acyl_CoA_acyltransferase"/>
</dbReference>
<gene>
    <name evidence="3" type="ORF">METUNv1_03994</name>
</gene>
<keyword evidence="4" id="KW-1185">Reference proteome</keyword>
<proteinExistence type="predicted"/>
<organism evidence="3 4">
    <name type="scientific">Methyloversatilis universalis (strain ATCC BAA-1314 / DSM 25237 / JCM 13912 / CCUG 52030 / FAM5)</name>
    <dbReference type="NCBI Taxonomy" id="1000565"/>
    <lineage>
        <taxon>Bacteria</taxon>
        <taxon>Pseudomonadati</taxon>
        <taxon>Pseudomonadota</taxon>
        <taxon>Betaproteobacteria</taxon>
        <taxon>Nitrosomonadales</taxon>
        <taxon>Sterolibacteriaceae</taxon>
        <taxon>Methyloversatilis</taxon>
    </lineage>
</organism>
<accession>F5RI44</accession>
<comment type="caution">
    <text evidence="3">The sequence shown here is derived from an EMBL/GenBank/DDBJ whole genome shotgun (WGS) entry which is preliminary data.</text>
</comment>
<feature type="domain" description="N-acyl amino acid synthase FeeM catalytic core" evidence="2">
    <location>
        <begin position="71"/>
        <end position="218"/>
    </location>
</feature>